<protein>
    <submittedName>
        <fullName evidence="3">GerMN domain-containing protein</fullName>
    </submittedName>
</protein>
<dbReference type="SMART" id="SM00909">
    <property type="entry name" value="Germane"/>
    <property type="match status" value="2"/>
</dbReference>
<dbReference type="PROSITE" id="PS51257">
    <property type="entry name" value="PROKAR_LIPOPROTEIN"/>
    <property type="match status" value="1"/>
</dbReference>
<sequence length="469" mass="52339">MKKLAAALLALLFLFAGCTSLHENNNIADLPSLAPHETQPSEEKRTVNAALYFPDAKTKKLVAEMRELEIGAEEDVGGQLLQALFRGPRDSSLTVLGSGLELADIEITEEIANVYVTSPQPQTLEQQFILVRAVADTVIDYFGVKYVCVYINGQIFTMDGVPCGPMTKSDGDVPSLYRQYVSKYSDSYAKEEGGARETNIVLYFMDPSGRYILPEVRRVSFSGENYVQEILEQLAIGPTYKTYLTGFMQGEFIPSQQMREIPSQTVNRRYLSFDEMPFASGSGDNMAALSCLYYTLAGFLSNTEQLTCEIEGSPKVMTRDIAKEYLGETVTIYYPNVNLTSLKAVSRTVRESASESVRTYLEELVRGPIEVDAEDVWPAFPEGITMEDILGAEIHGSTLTINFSGNFRTQMEKMSDKKLRLLVYSIVNTVSRMDTIRDVQFLFEGERVEKVGGYLNLYSPLMPNPGLQQ</sequence>
<feature type="signal peptide" evidence="1">
    <location>
        <begin position="1"/>
        <end position="23"/>
    </location>
</feature>
<dbReference type="InterPro" id="IPR019606">
    <property type="entry name" value="GerMN"/>
</dbReference>
<gene>
    <name evidence="3" type="ORF">H8693_03050</name>
</gene>
<name>A0A926DHI8_9FIRM</name>
<evidence type="ECO:0000313" key="4">
    <source>
        <dbReference type="Proteomes" id="UP000617951"/>
    </source>
</evidence>
<dbReference type="Proteomes" id="UP000617951">
    <property type="component" value="Unassembled WGS sequence"/>
</dbReference>
<feature type="domain" description="GerMN" evidence="2">
    <location>
        <begin position="77"/>
        <end position="160"/>
    </location>
</feature>
<proteinExistence type="predicted"/>
<organism evidence="3 4">
    <name type="scientific">Guopingia tenuis</name>
    <dbReference type="NCBI Taxonomy" id="2763656"/>
    <lineage>
        <taxon>Bacteria</taxon>
        <taxon>Bacillati</taxon>
        <taxon>Bacillota</taxon>
        <taxon>Clostridia</taxon>
        <taxon>Christensenellales</taxon>
        <taxon>Christensenellaceae</taxon>
        <taxon>Guopingia</taxon>
    </lineage>
</organism>
<dbReference type="RefSeq" id="WP_249279736.1">
    <property type="nucleotide sequence ID" value="NZ_JACRSS010000001.1"/>
</dbReference>
<keyword evidence="1" id="KW-0732">Signal</keyword>
<reference evidence="3" key="1">
    <citation type="submission" date="2020-08" db="EMBL/GenBank/DDBJ databases">
        <title>Genome public.</title>
        <authorList>
            <person name="Liu C."/>
            <person name="Sun Q."/>
        </authorList>
    </citation>
    <scope>NUCLEOTIDE SEQUENCE</scope>
    <source>
        <strain evidence="3">NSJ-63</strain>
    </source>
</reference>
<evidence type="ECO:0000313" key="3">
    <source>
        <dbReference type="EMBL" id="MBC8537912.1"/>
    </source>
</evidence>
<feature type="chain" id="PRO_5039631508" evidence="1">
    <location>
        <begin position="24"/>
        <end position="469"/>
    </location>
</feature>
<evidence type="ECO:0000256" key="1">
    <source>
        <dbReference type="SAM" id="SignalP"/>
    </source>
</evidence>
<dbReference type="EMBL" id="JACRSS010000001">
    <property type="protein sequence ID" value="MBC8537912.1"/>
    <property type="molecule type" value="Genomic_DNA"/>
</dbReference>
<feature type="domain" description="GerMN" evidence="2">
    <location>
        <begin position="357"/>
        <end position="452"/>
    </location>
</feature>
<evidence type="ECO:0000259" key="2">
    <source>
        <dbReference type="SMART" id="SM00909"/>
    </source>
</evidence>
<keyword evidence="4" id="KW-1185">Reference proteome</keyword>
<accession>A0A926DHI8</accession>
<dbReference type="AlphaFoldDB" id="A0A926DHI8"/>
<dbReference type="Pfam" id="PF10646">
    <property type="entry name" value="Germane"/>
    <property type="match status" value="2"/>
</dbReference>
<comment type="caution">
    <text evidence="3">The sequence shown here is derived from an EMBL/GenBank/DDBJ whole genome shotgun (WGS) entry which is preliminary data.</text>
</comment>